<dbReference type="EMBL" id="BMAW01120011">
    <property type="protein sequence ID" value="GFT87406.1"/>
    <property type="molecule type" value="Genomic_DNA"/>
</dbReference>
<evidence type="ECO:0000313" key="1">
    <source>
        <dbReference type="EMBL" id="GFT87406.1"/>
    </source>
</evidence>
<keyword evidence="2" id="KW-1185">Reference proteome</keyword>
<reference evidence="1" key="1">
    <citation type="submission" date="2020-08" db="EMBL/GenBank/DDBJ databases">
        <title>Multicomponent nature underlies the extraordinary mechanical properties of spider dragline silk.</title>
        <authorList>
            <person name="Kono N."/>
            <person name="Nakamura H."/>
            <person name="Mori M."/>
            <person name="Yoshida Y."/>
            <person name="Ohtoshi R."/>
            <person name="Malay A.D."/>
            <person name="Moran D.A.P."/>
            <person name="Tomita M."/>
            <person name="Numata K."/>
            <person name="Arakawa K."/>
        </authorList>
    </citation>
    <scope>NUCLEOTIDE SEQUENCE</scope>
</reference>
<gene>
    <name evidence="1" type="ORF">NPIL_268481</name>
</gene>
<organism evidence="1 2">
    <name type="scientific">Nephila pilipes</name>
    <name type="common">Giant wood spider</name>
    <name type="synonym">Nephila maculata</name>
    <dbReference type="NCBI Taxonomy" id="299642"/>
    <lineage>
        <taxon>Eukaryota</taxon>
        <taxon>Metazoa</taxon>
        <taxon>Ecdysozoa</taxon>
        <taxon>Arthropoda</taxon>
        <taxon>Chelicerata</taxon>
        <taxon>Arachnida</taxon>
        <taxon>Araneae</taxon>
        <taxon>Araneomorphae</taxon>
        <taxon>Entelegynae</taxon>
        <taxon>Araneoidea</taxon>
        <taxon>Nephilidae</taxon>
        <taxon>Nephila</taxon>
    </lineage>
</organism>
<comment type="caution">
    <text evidence="1">The sequence shown here is derived from an EMBL/GenBank/DDBJ whole genome shotgun (WGS) entry which is preliminary data.</text>
</comment>
<protein>
    <submittedName>
        <fullName evidence="1">Uncharacterized protein</fullName>
    </submittedName>
</protein>
<accession>A0A8X6U6V9</accession>
<proteinExistence type="predicted"/>
<dbReference type="AlphaFoldDB" id="A0A8X6U6V9"/>
<evidence type="ECO:0000313" key="2">
    <source>
        <dbReference type="Proteomes" id="UP000887013"/>
    </source>
</evidence>
<dbReference type="Proteomes" id="UP000887013">
    <property type="component" value="Unassembled WGS sequence"/>
</dbReference>
<sequence length="85" mass="10053">MSHWLPGWRLQVDGNMLECDWLDCHHQRAHMIIEHTTVIGHGAIVLHEQPSMMKILNTMSSYTESKYDLDNLVQQNMHRTGKHYR</sequence>
<name>A0A8X6U6V9_NEPPI</name>